<gene>
    <name evidence="3" type="ordered locus">BF0518</name>
</gene>
<dbReference type="Pfam" id="PF00589">
    <property type="entry name" value="Phage_integrase"/>
    <property type="match status" value="1"/>
</dbReference>
<name>Q64Z09_BACFR</name>
<dbReference type="InterPro" id="IPR013762">
    <property type="entry name" value="Integrase-like_cat_sf"/>
</dbReference>
<dbReference type="HOGENOM" id="CLU_027562_33_0_10"/>
<dbReference type="InterPro" id="IPR011010">
    <property type="entry name" value="DNA_brk_join_enz"/>
</dbReference>
<dbReference type="Proteomes" id="UP000002197">
    <property type="component" value="Chromosome"/>
</dbReference>
<dbReference type="GO" id="GO:0006310">
    <property type="term" value="P:DNA recombination"/>
    <property type="evidence" value="ECO:0007669"/>
    <property type="project" value="UniProtKB-KW"/>
</dbReference>
<keyword evidence="1" id="KW-0233">DNA recombination</keyword>
<dbReference type="EMBL" id="AP006841">
    <property type="protein sequence ID" value="BAD47267.1"/>
    <property type="molecule type" value="Genomic_DNA"/>
</dbReference>
<sequence length="208" mass="24524">MFKNDESQLKMNIMSLKNSYVTSDYLEWDSMLSLVRKLYRDEEYRLSLLIGCGSFFGLRISDLLTLTWSMLLDNEKFVVTEQKTGKRREIRVNCNFQKHIADCYKALGIVDINEKCFLSRKKTVYSTQRINVLFKSMKLKYNLKIEHFSTHSMRKTFGRQVVEAAGENSEFALIKLSELFNHADIQTTRRYLGLRSQELLETYDMLSF</sequence>
<protein>
    <submittedName>
        <fullName evidence="3">Tyrosine type site-specific recombinase</fullName>
    </submittedName>
</protein>
<dbReference type="GO" id="GO:0015074">
    <property type="term" value="P:DNA integration"/>
    <property type="evidence" value="ECO:0007669"/>
    <property type="project" value="InterPro"/>
</dbReference>
<evidence type="ECO:0000256" key="1">
    <source>
        <dbReference type="ARBA" id="ARBA00023172"/>
    </source>
</evidence>
<dbReference type="OrthoDB" id="9788852at2"/>
<dbReference type="PATRIC" id="fig|295405.11.peg.533"/>
<evidence type="ECO:0000313" key="3">
    <source>
        <dbReference type="EMBL" id="BAD47267.1"/>
    </source>
</evidence>
<dbReference type="GO" id="GO:0003677">
    <property type="term" value="F:DNA binding"/>
    <property type="evidence" value="ECO:0007669"/>
    <property type="project" value="InterPro"/>
</dbReference>
<dbReference type="PROSITE" id="PS51898">
    <property type="entry name" value="TYR_RECOMBINASE"/>
    <property type="match status" value="1"/>
</dbReference>
<dbReference type="KEGG" id="bfr:BF0518"/>
<evidence type="ECO:0000313" key="4">
    <source>
        <dbReference type="Proteomes" id="UP000002197"/>
    </source>
</evidence>
<evidence type="ECO:0000259" key="2">
    <source>
        <dbReference type="PROSITE" id="PS51898"/>
    </source>
</evidence>
<feature type="domain" description="Tyr recombinase" evidence="2">
    <location>
        <begin position="16"/>
        <end position="204"/>
    </location>
</feature>
<dbReference type="STRING" id="295405.BF0518"/>
<reference evidence="3 4" key="1">
    <citation type="journal article" date="2004" name="Proc. Natl. Acad. Sci. U.S.A.">
        <title>Genomic analysis of Bacteroides fragilis reveals extensive DNA inversions regulating cell surface adaptation.</title>
        <authorList>
            <person name="Kuwahara T."/>
            <person name="Yamashita A."/>
            <person name="Hirakawa H."/>
            <person name="Nakayama H."/>
            <person name="Toh H."/>
            <person name="Okada N."/>
            <person name="Kuhara S."/>
            <person name="Hattori M."/>
            <person name="Hayashi T."/>
            <person name="Ohnishi Y."/>
        </authorList>
    </citation>
    <scope>NUCLEOTIDE SEQUENCE [LARGE SCALE GENOMIC DNA]</scope>
    <source>
        <strain evidence="3 4">YCH46</strain>
    </source>
</reference>
<accession>Q64Z09</accession>
<dbReference type="InterPro" id="IPR002104">
    <property type="entry name" value="Integrase_catalytic"/>
</dbReference>
<proteinExistence type="predicted"/>
<dbReference type="SUPFAM" id="SSF56349">
    <property type="entry name" value="DNA breaking-rejoining enzymes"/>
    <property type="match status" value="1"/>
</dbReference>
<organism evidence="3 4">
    <name type="scientific">Bacteroides fragilis (strain YCH46)</name>
    <dbReference type="NCBI Taxonomy" id="295405"/>
    <lineage>
        <taxon>Bacteria</taxon>
        <taxon>Pseudomonadati</taxon>
        <taxon>Bacteroidota</taxon>
        <taxon>Bacteroidia</taxon>
        <taxon>Bacteroidales</taxon>
        <taxon>Bacteroidaceae</taxon>
        <taxon>Bacteroides</taxon>
    </lineage>
</organism>
<dbReference type="AlphaFoldDB" id="Q64Z09"/>
<dbReference type="Gene3D" id="1.10.443.10">
    <property type="entry name" value="Intergrase catalytic core"/>
    <property type="match status" value="1"/>
</dbReference>